<keyword evidence="13" id="KW-1185">Reference proteome</keyword>
<dbReference type="SMART" id="SM00633">
    <property type="entry name" value="Glyco_10"/>
    <property type="match status" value="1"/>
</dbReference>
<evidence type="ECO:0000256" key="10">
    <source>
        <dbReference type="SAM" id="SignalP"/>
    </source>
</evidence>
<dbReference type="SUPFAM" id="SSF55347">
    <property type="entry name" value="Glyceraldehyde-3-phosphate dehydrogenase-like, C-terminal domain"/>
    <property type="match status" value="1"/>
</dbReference>
<feature type="compositionally biased region" description="Low complexity" evidence="9">
    <location>
        <begin position="440"/>
        <end position="459"/>
    </location>
</feature>
<dbReference type="InterPro" id="IPR032095">
    <property type="entry name" value="Sacchrp_dh-like_C"/>
</dbReference>
<dbReference type="Proteomes" id="UP000076584">
    <property type="component" value="Unassembled WGS sequence"/>
</dbReference>
<dbReference type="Gene3D" id="3.30.360.10">
    <property type="entry name" value="Dihydrodipicolinate Reductase, domain 2"/>
    <property type="match status" value="1"/>
</dbReference>
<keyword evidence="2 8" id="KW-0378">Hydrolase</keyword>
<dbReference type="PANTHER" id="PTHR11133:SF22">
    <property type="entry name" value="ALPHA-AMINOADIPIC SEMIALDEHYDE SYNTHASE, MITOCHONDRIAL"/>
    <property type="match status" value="1"/>
</dbReference>
<evidence type="ECO:0000256" key="1">
    <source>
        <dbReference type="ARBA" id="ARBA00007495"/>
    </source>
</evidence>
<dbReference type="InterPro" id="IPR017853">
    <property type="entry name" value="GH"/>
</dbReference>
<sequence length="892" mass="97057">LSFRPARTFSTMHTISILTTVLVVSASINAQLNQLAVAAGFKYFGTAVDNPGLNNQAYMNIASNKNEFGQVTPANGQKWDSTERSQGQFSYNNGDAVTNRARQAGQILRCHTLVWHSQLPSWVNNVNGRDAMTRVLQTHIQNVAGHYKGQCYAWDVVNEALEDSGAYRNSPMYRALGKDFIPLAFQAAAAADPTAKLYYNDYNIENPGAKYNEALNIVRNIKASGARIDGVGLQAHFIVGQTPSLANLKNVLSGFAALVDEVAYTELDIRHPRLPASDADRQQQSRDYQTVAQACLDTPKCVGITVWDFADQYSWVPQTFPGQGDACLWNSNLQKKPAYTGLVNLFSSAAAARASTSTRLATSTSFATTTSSRTTSTITSYVTQVTTQSAPITQPPSTSSARGSTVTVTVSSWTTQVITVTNIDTVIETVTVWVPPPTATLTVRSTTSSSTNSSRSTSTTPPPAPEPTQTKYGQCGACRTRSTAQTLASNHPRAAAIVLDVASPELDAHVAAHDLVISFVPFVHHPTVIKAGIRGSTHVVTTSYVSPAIRELEDEAQAAGITVLNEVGVDPGVDHLYAIKTIDEVHNKGGKEFHSYCGGLPAPECADNPLHFKFSWSPRGALLSQFNSASYLRDGKVVEISNQDLMTQAEPYHVADGYSFVAYPNRNSVPFQEFYNIPEAETVVRGSLRYEGNPSFVAALIKLGWLDTQPRVWLEKESGGLTLRELLGRTIGAHGVDEESLLTRINELCNFSDNAEREEIVSGLRWVGLFSEKSATLRGNLLDTLCAELERLLSFQPGERDLVMLQHKFVIQWEDGRKETRTSTLELLGDPDGYSAMAKSVGVTCGIATQLLLDGEPALNRPGVLAPYTTEICNPIRHKLEEEGIKLVEKSL</sequence>
<evidence type="ECO:0000256" key="6">
    <source>
        <dbReference type="ARBA" id="ARBA00023277"/>
    </source>
</evidence>
<dbReference type="Gene3D" id="3.40.50.720">
    <property type="entry name" value="NAD(P)-binding Rossmann-like Domain"/>
    <property type="match status" value="1"/>
</dbReference>
<dbReference type="PANTHER" id="PTHR11133">
    <property type="entry name" value="SACCHAROPINE DEHYDROGENASE"/>
    <property type="match status" value="1"/>
</dbReference>
<dbReference type="Gene3D" id="1.10.1870.10">
    <property type="entry name" value="Domain 3, Saccharopine reductase"/>
    <property type="match status" value="1"/>
</dbReference>
<keyword evidence="3" id="KW-0521">NADP</keyword>
<evidence type="ECO:0000256" key="3">
    <source>
        <dbReference type="ARBA" id="ARBA00022857"/>
    </source>
</evidence>
<dbReference type="STRING" id="1573173.A0A166QX06"/>
<dbReference type="AlphaFoldDB" id="A0A166QX06"/>
<organism evidence="12 13">
    <name type="scientific">Colletotrichum incanum</name>
    <name type="common">Soybean anthracnose fungus</name>
    <dbReference type="NCBI Taxonomy" id="1573173"/>
    <lineage>
        <taxon>Eukaryota</taxon>
        <taxon>Fungi</taxon>
        <taxon>Dikarya</taxon>
        <taxon>Ascomycota</taxon>
        <taxon>Pezizomycotina</taxon>
        <taxon>Sordariomycetes</taxon>
        <taxon>Hypocreomycetidae</taxon>
        <taxon>Glomerellales</taxon>
        <taxon>Glomerellaceae</taxon>
        <taxon>Colletotrichum</taxon>
        <taxon>Colletotrichum spaethianum species complex</taxon>
    </lineage>
</organism>
<dbReference type="Pfam" id="PF16653">
    <property type="entry name" value="Sacchrp_dh_C"/>
    <property type="match status" value="1"/>
</dbReference>
<evidence type="ECO:0000256" key="2">
    <source>
        <dbReference type="ARBA" id="ARBA00022801"/>
    </source>
</evidence>
<reference evidence="12 13" key="1">
    <citation type="submission" date="2015-06" db="EMBL/GenBank/DDBJ databases">
        <title>Survival trade-offs in plant roots during colonization by closely related pathogenic and mutualistic fungi.</title>
        <authorList>
            <person name="Hacquard S."/>
            <person name="Kracher B."/>
            <person name="Hiruma K."/>
            <person name="Weinman A."/>
            <person name="Muench P."/>
            <person name="Garrido Oter R."/>
            <person name="Ver Loren van Themaat E."/>
            <person name="Dallerey J.-F."/>
            <person name="Damm U."/>
            <person name="Henrissat B."/>
            <person name="Lespinet O."/>
            <person name="Thon M."/>
            <person name="Kemen E."/>
            <person name="McHardy A.C."/>
            <person name="Schulze-Lefert P."/>
            <person name="O'Connell R.J."/>
        </authorList>
    </citation>
    <scope>NUCLEOTIDE SEQUENCE [LARGE SCALE GENOMIC DNA]</scope>
    <source>
        <strain evidence="12 13">MAFF 238704</strain>
    </source>
</reference>
<keyword evidence="4" id="KW-0560">Oxidoreductase</keyword>
<feature type="non-terminal residue" evidence="12">
    <location>
        <position position="1"/>
    </location>
</feature>
<feature type="signal peptide" evidence="10">
    <location>
        <begin position="1"/>
        <end position="30"/>
    </location>
</feature>
<dbReference type="Pfam" id="PF03435">
    <property type="entry name" value="Sacchrp_dh_NADP"/>
    <property type="match status" value="1"/>
</dbReference>
<dbReference type="InterPro" id="IPR001000">
    <property type="entry name" value="GH10_dom"/>
</dbReference>
<evidence type="ECO:0000256" key="4">
    <source>
        <dbReference type="ARBA" id="ARBA00023002"/>
    </source>
</evidence>
<dbReference type="EC" id="3.2.1.8" evidence="8"/>
<protein>
    <recommendedName>
        <fullName evidence="8">Beta-xylanase</fullName>
        <ecNumber evidence="8">3.2.1.8</ecNumber>
    </recommendedName>
</protein>
<gene>
    <name evidence="12" type="ORF">CI238_00036</name>
</gene>
<evidence type="ECO:0000313" key="12">
    <source>
        <dbReference type="EMBL" id="KZL68458.1"/>
    </source>
</evidence>
<dbReference type="GO" id="GO:0031176">
    <property type="term" value="F:endo-1,4-beta-xylanase activity"/>
    <property type="evidence" value="ECO:0007669"/>
    <property type="project" value="UniProtKB-EC"/>
</dbReference>
<dbReference type="Gene3D" id="3.20.20.80">
    <property type="entry name" value="Glycosidases"/>
    <property type="match status" value="1"/>
</dbReference>
<keyword evidence="8" id="KW-0326">Glycosidase</keyword>
<evidence type="ECO:0000313" key="13">
    <source>
        <dbReference type="Proteomes" id="UP000076584"/>
    </source>
</evidence>
<dbReference type="InterPro" id="IPR051168">
    <property type="entry name" value="AASS"/>
</dbReference>
<keyword evidence="7 8" id="KW-0624">Polysaccharide degradation</keyword>
<keyword evidence="6 8" id="KW-0119">Carbohydrate metabolism</keyword>
<dbReference type="GO" id="GO:0019878">
    <property type="term" value="P:lysine biosynthetic process via aminoadipic acid"/>
    <property type="evidence" value="ECO:0007669"/>
    <property type="project" value="TreeGrafter"/>
</dbReference>
<comment type="similarity">
    <text evidence="1 8">Belongs to the glycosyl hydrolase 10 (cellulase F) family.</text>
</comment>
<dbReference type="EMBL" id="LFIW01002504">
    <property type="protein sequence ID" value="KZL68458.1"/>
    <property type="molecule type" value="Genomic_DNA"/>
</dbReference>
<evidence type="ECO:0000256" key="7">
    <source>
        <dbReference type="ARBA" id="ARBA00023326"/>
    </source>
</evidence>
<evidence type="ECO:0000256" key="5">
    <source>
        <dbReference type="ARBA" id="ARBA00023154"/>
    </source>
</evidence>
<proteinExistence type="inferred from homology"/>
<dbReference type="SUPFAM" id="SSF51445">
    <property type="entry name" value="(Trans)glycosidases"/>
    <property type="match status" value="1"/>
</dbReference>
<dbReference type="FunFam" id="3.30.360.10:FF:000008">
    <property type="entry name" value="Alpha-aminoadipic semialdehyde synthase, mitochondrial"/>
    <property type="match status" value="1"/>
</dbReference>
<dbReference type="GO" id="GO:0005737">
    <property type="term" value="C:cytoplasm"/>
    <property type="evidence" value="ECO:0007669"/>
    <property type="project" value="TreeGrafter"/>
</dbReference>
<keyword evidence="10" id="KW-0732">Signal</keyword>
<dbReference type="PROSITE" id="PS51760">
    <property type="entry name" value="GH10_2"/>
    <property type="match status" value="1"/>
</dbReference>
<dbReference type="Pfam" id="PF00331">
    <property type="entry name" value="Glyco_hydro_10"/>
    <property type="match status" value="1"/>
</dbReference>
<dbReference type="PRINTS" id="PR00134">
    <property type="entry name" value="GLHYDRLASE10"/>
</dbReference>
<dbReference type="GO" id="GO:0004753">
    <property type="term" value="F:saccharopine dehydrogenase activity"/>
    <property type="evidence" value="ECO:0007669"/>
    <property type="project" value="TreeGrafter"/>
</dbReference>
<keyword evidence="5" id="KW-0028">Amino-acid biosynthesis</keyword>
<comment type="caution">
    <text evidence="12">The sequence shown here is derived from an EMBL/GenBank/DDBJ whole genome shotgun (WGS) entry which is preliminary data.</text>
</comment>
<dbReference type="InterPro" id="IPR005097">
    <property type="entry name" value="Sacchrp_dh_NADP-bd"/>
</dbReference>
<name>A0A166QX06_COLIC</name>
<comment type="catalytic activity">
    <reaction evidence="8">
        <text>Endohydrolysis of (1-&gt;4)-beta-D-xylosidic linkages in xylans.</text>
        <dbReference type="EC" id="3.2.1.8"/>
    </reaction>
</comment>
<dbReference type="GO" id="GO:0000272">
    <property type="term" value="P:polysaccharide catabolic process"/>
    <property type="evidence" value="ECO:0007669"/>
    <property type="project" value="UniProtKB-KW"/>
</dbReference>
<evidence type="ECO:0000256" key="8">
    <source>
        <dbReference type="RuleBase" id="RU361174"/>
    </source>
</evidence>
<feature type="chain" id="PRO_5007878854" description="Beta-xylanase" evidence="10">
    <location>
        <begin position="31"/>
        <end position="892"/>
    </location>
</feature>
<feature type="domain" description="GH10" evidence="11">
    <location>
        <begin position="31"/>
        <end position="345"/>
    </location>
</feature>
<accession>A0A166QX06</accession>
<feature type="region of interest" description="Disordered" evidence="9">
    <location>
        <begin position="440"/>
        <end position="474"/>
    </location>
</feature>
<evidence type="ECO:0000256" key="9">
    <source>
        <dbReference type="SAM" id="MobiDB-lite"/>
    </source>
</evidence>
<keyword evidence="5" id="KW-0457">Lysine biosynthesis</keyword>
<evidence type="ECO:0000259" key="11">
    <source>
        <dbReference type="PROSITE" id="PS51760"/>
    </source>
</evidence>